<evidence type="ECO:0000313" key="2">
    <source>
        <dbReference type="Proteomes" id="UP000053095"/>
    </source>
</evidence>
<proteinExistence type="predicted"/>
<protein>
    <submittedName>
        <fullName evidence="1">Uncharacterized protein</fullName>
    </submittedName>
</protein>
<evidence type="ECO:0000313" key="1">
    <source>
        <dbReference type="EMBL" id="GAM38812.1"/>
    </source>
</evidence>
<dbReference type="EMBL" id="DF933830">
    <property type="protein sequence ID" value="GAM38812.1"/>
    <property type="molecule type" value="Genomic_DNA"/>
</dbReference>
<dbReference type="Proteomes" id="UP000053095">
    <property type="component" value="Unassembled WGS sequence"/>
</dbReference>
<gene>
    <name evidence="1" type="ORF">TCE0_034r09855</name>
</gene>
<reference evidence="2" key="1">
    <citation type="journal article" date="2015" name="Genome Announc.">
        <title>Draft genome sequence of Talaromyces cellulolyticus strain Y-94, a source of lignocellulosic biomass-degrading enzymes.</title>
        <authorList>
            <person name="Fujii T."/>
            <person name="Koike H."/>
            <person name="Sawayama S."/>
            <person name="Yano S."/>
            <person name="Inoue H."/>
        </authorList>
    </citation>
    <scope>NUCLEOTIDE SEQUENCE [LARGE SCALE GENOMIC DNA]</scope>
    <source>
        <strain evidence="2">Y-94</strain>
    </source>
</reference>
<organism evidence="1 2">
    <name type="scientific">Talaromyces pinophilus</name>
    <name type="common">Penicillium pinophilum</name>
    <dbReference type="NCBI Taxonomy" id="128442"/>
    <lineage>
        <taxon>Eukaryota</taxon>
        <taxon>Fungi</taxon>
        <taxon>Dikarya</taxon>
        <taxon>Ascomycota</taxon>
        <taxon>Pezizomycotina</taxon>
        <taxon>Eurotiomycetes</taxon>
        <taxon>Eurotiomycetidae</taxon>
        <taxon>Eurotiales</taxon>
        <taxon>Trichocomaceae</taxon>
        <taxon>Talaromyces</taxon>
        <taxon>Talaromyces sect. Talaromyces</taxon>
    </lineage>
</organism>
<dbReference type="AlphaFoldDB" id="A0A6V8HBI5"/>
<keyword evidence="2" id="KW-1185">Reference proteome</keyword>
<sequence>MIVLLIGAIVAIVSFPYTFYHFSPNWGMLKRDMPPVQFYLDHFSRLHPDLIGALHLNFEKLQAFIGKEPLVPQSIAYWPHKYHANTGSTEFTALFPVLEDAGWPRHVVWAFLRDEVEKNTGELNLTNAQKGEFARVMQKMTNHHVAGYVSKLLYKVFGARMNKQAREMVFHLEPLTDTHTVVPVSLNSLDWVLRRGCVITPNPANAWESFERLSRLSKFSAIWGWVGKERTLEEAIGRHWQILDMRLRVWDE</sequence>
<name>A0A6V8HBI5_TALPI</name>
<accession>A0A6V8HBI5</accession>
<comment type="caution">
    <text evidence="1">The sequence shown here is derived from an EMBL/GenBank/DDBJ whole genome shotgun (WGS) entry which is preliminary data.</text>
</comment>